<dbReference type="EMBL" id="JACETU010000006">
    <property type="protein sequence ID" value="KAF7426705.1"/>
    <property type="molecule type" value="Genomic_DNA"/>
</dbReference>
<protein>
    <submittedName>
        <fullName evidence="2">Uncharacterized protein</fullName>
    </submittedName>
</protein>
<feature type="compositionally biased region" description="Low complexity" evidence="1">
    <location>
        <begin position="162"/>
        <end position="175"/>
    </location>
</feature>
<feature type="region of interest" description="Disordered" evidence="1">
    <location>
        <begin position="1"/>
        <end position="28"/>
    </location>
</feature>
<feature type="compositionally biased region" description="Low complexity" evidence="1">
    <location>
        <begin position="222"/>
        <end position="232"/>
    </location>
</feature>
<keyword evidence="3" id="KW-1185">Reference proteome</keyword>
<feature type="compositionally biased region" description="Low complexity" evidence="1">
    <location>
        <begin position="192"/>
        <end position="201"/>
    </location>
</feature>
<dbReference type="AlphaFoldDB" id="A0A8H7DQX0"/>
<evidence type="ECO:0000256" key="1">
    <source>
        <dbReference type="SAM" id="MobiDB-lite"/>
    </source>
</evidence>
<feature type="compositionally biased region" description="Polar residues" evidence="1">
    <location>
        <begin position="176"/>
        <end position="191"/>
    </location>
</feature>
<evidence type="ECO:0000313" key="2">
    <source>
        <dbReference type="EMBL" id="KAF7426705.1"/>
    </source>
</evidence>
<evidence type="ECO:0000313" key="3">
    <source>
        <dbReference type="Proteomes" id="UP000623687"/>
    </source>
</evidence>
<sequence length="318" mass="33939">MTPGRTLSGGPAGPQPDTSSPKPPGVTLPTTNAKFLPEGIICAASFKEFLRLWLNKHRSTDADCFRRQHPSEDPVNADHGEISTLTIRAISLVDTIVWSQRTRRPKSPTSPLSQSSTSFAPSSPTTSSRRHQLRQVTSNPTLAAPPSPRIIVPPSLSRKRSSGASPTSPTQQSTSDRGSTSTPPRQNSIPDVSSSAASRVSVDGENPCGMVASPTPMVTRQLSLPSKLSLPNLRRKQSRQDDASSIAASSIDNEYETAQAEGMDFELVRPSFSHLHSARTSEDSSFVKDGGSIDLGKPELTIGGLLRTGSPAMSFSWA</sequence>
<feature type="compositionally biased region" description="Low complexity" evidence="1">
    <location>
        <begin position="107"/>
        <end position="127"/>
    </location>
</feature>
<dbReference type="Proteomes" id="UP000623687">
    <property type="component" value="Unassembled WGS sequence"/>
</dbReference>
<name>A0A8H7DQX0_PLEOS</name>
<organism evidence="2 3">
    <name type="scientific">Pleurotus ostreatus</name>
    <name type="common">Oyster mushroom</name>
    <name type="synonym">White-rot fungus</name>
    <dbReference type="NCBI Taxonomy" id="5322"/>
    <lineage>
        <taxon>Eukaryota</taxon>
        <taxon>Fungi</taxon>
        <taxon>Dikarya</taxon>
        <taxon>Basidiomycota</taxon>
        <taxon>Agaricomycotina</taxon>
        <taxon>Agaricomycetes</taxon>
        <taxon>Agaricomycetidae</taxon>
        <taxon>Agaricales</taxon>
        <taxon>Pleurotineae</taxon>
        <taxon>Pleurotaceae</taxon>
        <taxon>Pleurotus</taxon>
    </lineage>
</organism>
<proteinExistence type="predicted"/>
<dbReference type="VEuPathDB" id="FungiDB:PC9H_009074"/>
<feature type="region of interest" description="Disordered" evidence="1">
    <location>
        <begin position="101"/>
        <end position="249"/>
    </location>
</feature>
<accession>A0A8H7DQX0</accession>
<dbReference type="GeneID" id="59378892"/>
<dbReference type="RefSeq" id="XP_036630009.1">
    <property type="nucleotide sequence ID" value="XM_036778581.1"/>
</dbReference>
<reference evidence="2" key="1">
    <citation type="submission" date="2019-07" db="EMBL/GenBank/DDBJ databases">
        <authorList>
            <person name="Palmer J.M."/>
        </authorList>
    </citation>
    <scope>NUCLEOTIDE SEQUENCE</scope>
    <source>
        <strain evidence="2">PC9</strain>
    </source>
</reference>
<comment type="caution">
    <text evidence="2">The sequence shown here is derived from an EMBL/GenBank/DDBJ whole genome shotgun (WGS) entry which is preliminary data.</text>
</comment>
<gene>
    <name evidence="2" type="ORF">PC9H_009074</name>
</gene>